<evidence type="ECO:0000259" key="6">
    <source>
        <dbReference type="PROSITE" id="PS51123"/>
    </source>
</evidence>
<dbReference type="InterPro" id="IPR011042">
    <property type="entry name" value="6-blade_b-propeller_TolB-like"/>
</dbReference>
<accession>A0A1H6X7J9</accession>
<dbReference type="PANTHER" id="PTHR30329">
    <property type="entry name" value="STATOR ELEMENT OF FLAGELLAR MOTOR COMPLEX"/>
    <property type="match status" value="1"/>
</dbReference>
<dbReference type="Proteomes" id="UP000199702">
    <property type="component" value="Unassembled WGS sequence"/>
</dbReference>
<evidence type="ECO:0000256" key="2">
    <source>
        <dbReference type="ARBA" id="ARBA00023136"/>
    </source>
</evidence>
<dbReference type="CDD" id="cd07185">
    <property type="entry name" value="OmpA_C-like"/>
    <property type="match status" value="1"/>
</dbReference>
<proteinExistence type="predicted"/>
<evidence type="ECO:0000256" key="1">
    <source>
        <dbReference type="ARBA" id="ARBA00004442"/>
    </source>
</evidence>
<dbReference type="OrthoDB" id="1403615at2"/>
<dbReference type="Gene3D" id="2.60.40.1120">
    <property type="entry name" value="Carboxypeptidase-like, regulatory domain"/>
    <property type="match status" value="1"/>
</dbReference>
<dbReference type="Pfam" id="PF07676">
    <property type="entry name" value="PD40"/>
    <property type="match status" value="2"/>
</dbReference>
<dbReference type="InterPro" id="IPR006665">
    <property type="entry name" value="OmpA-like"/>
</dbReference>
<keyword evidence="5" id="KW-0732">Signal</keyword>
<dbReference type="InterPro" id="IPR011659">
    <property type="entry name" value="WD40"/>
</dbReference>
<dbReference type="SUPFAM" id="SSF82171">
    <property type="entry name" value="DPP6 N-terminal domain-like"/>
    <property type="match status" value="1"/>
</dbReference>
<dbReference type="SUPFAM" id="SSF49464">
    <property type="entry name" value="Carboxypeptidase regulatory domain-like"/>
    <property type="match status" value="1"/>
</dbReference>
<dbReference type="PANTHER" id="PTHR30329:SF21">
    <property type="entry name" value="LIPOPROTEIN YIAD-RELATED"/>
    <property type="match status" value="1"/>
</dbReference>
<dbReference type="STRING" id="402734.SAMN05660918_2747"/>
<evidence type="ECO:0000256" key="3">
    <source>
        <dbReference type="ARBA" id="ARBA00023237"/>
    </source>
</evidence>
<dbReference type="InterPro" id="IPR036737">
    <property type="entry name" value="OmpA-like_sf"/>
</dbReference>
<comment type="subcellular location">
    <subcellularLocation>
        <location evidence="1">Cell outer membrane</location>
    </subcellularLocation>
</comment>
<dbReference type="AlphaFoldDB" id="A0A1H6X7J9"/>
<organism evidence="7 8">
    <name type="scientific">Flavobacterium terrigena</name>
    <dbReference type="NCBI Taxonomy" id="402734"/>
    <lineage>
        <taxon>Bacteria</taxon>
        <taxon>Pseudomonadati</taxon>
        <taxon>Bacteroidota</taxon>
        <taxon>Flavobacteriia</taxon>
        <taxon>Flavobacteriales</taxon>
        <taxon>Flavobacteriaceae</taxon>
        <taxon>Flavobacterium</taxon>
    </lineage>
</organism>
<protein>
    <submittedName>
        <fullName evidence="7">WD40-like Beta Propeller Repeat</fullName>
    </submittedName>
</protein>
<dbReference type="Pfam" id="PF00691">
    <property type="entry name" value="OmpA"/>
    <property type="match status" value="1"/>
</dbReference>
<feature type="chain" id="PRO_5011439766" evidence="5">
    <location>
        <begin position="21"/>
        <end position="523"/>
    </location>
</feature>
<evidence type="ECO:0000256" key="5">
    <source>
        <dbReference type="SAM" id="SignalP"/>
    </source>
</evidence>
<dbReference type="Gene3D" id="2.120.10.30">
    <property type="entry name" value="TolB, C-terminal domain"/>
    <property type="match status" value="1"/>
</dbReference>
<feature type="signal peptide" evidence="5">
    <location>
        <begin position="1"/>
        <end position="20"/>
    </location>
</feature>
<keyword evidence="3" id="KW-0998">Cell outer membrane</keyword>
<reference evidence="8" key="1">
    <citation type="submission" date="2016-10" db="EMBL/GenBank/DDBJ databases">
        <authorList>
            <person name="Varghese N."/>
            <person name="Submissions S."/>
        </authorList>
    </citation>
    <scope>NUCLEOTIDE SEQUENCE [LARGE SCALE GENOMIC DNA]</scope>
    <source>
        <strain evidence="8">DSM 17934</strain>
    </source>
</reference>
<sequence length="523" mass="58893">MKTKFLLFTLISLLFNTVTAQEPVRNAKLDSINDIINKNAKGLRFILNEVSVNSELSEIGATFFKNKFIILSNKKRRHYETTINEDTKTPNNNLYCVNVDSTGNLTFPLLFASAIDSKNNEGTITFTPDENKVFFTQNSKENPNVYKLYTADLDIKSDKYWTNITELKLMDDQYSVETPFVSNDGKKLYFSSNIPGGAGGYDLYEVAILENGTLGAPMNLGSKINTKEDEKFPFISNDNNYLFFSSKGHTNMGGFDVFRSSITSDGYHTAFNLGGTLNSRKDDLAFVMVNDNKGYVSSDKTATDGNYDIYRYNLKMAPNTVSKLAIKEKTTGIALPNAKIVVKNEFGRILADGKTDEKGNISIIYNPLTIYNVTVEKDGYEPFTKQLTSGDFYNDTAIELKQAKPVVTDTEIKIENIYFDFNKATVKQESTLSLNKIISVLNENKEMSISIFAHTDAKGSDEYNKVLSEKRAKATFDYLVSKGINKDRLKYMGMGEMELKVKCTTCTAEEDQLNRRTEFKINK</sequence>
<dbReference type="SUPFAM" id="SSF103088">
    <property type="entry name" value="OmpA-like"/>
    <property type="match status" value="1"/>
</dbReference>
<evidence type="ECO:0000256" key="4">
    <source>
        <dbReference type="PROSITE-ProRule" id="PRU00473"/>
    </source>
</evidence>
<evidence type="ECO:0000313" key="8">
    <source>
        <dbReference type="Proteomes" id="UP000199702"/>
    </source>
</evidence>
<feature type="domain" description="OmpA-like" evidence="6">
    <location>
        <begin position="406"/>
        <end position="523"/>
    </location>
</feature>
<dbReference type="RefSeq" id="WP_091314956.1">
    <property type="nucleotide sequence ID" value="NZ_CBCSJU010000003.1"/>
</dbReference>
<dbReference type="PROSITE" id="PS51123">
    <property type="entry name" value="OMPA_2"/>
    <property type="match status" value="1"/>
</dbReference>
<name>A0A1H6X7J9_9FLAO</name>
<gene>
    <name evidence="7" type="ORF">SAMN05660918_2747</name>
</gene>
<dbReference type="GO" id="GO:0009279">
    <property type="term" value="C:cell outer membrane"/>
    <property type="evidence" value="ECO:0007669"/>
    <property type="project" value="UniProtKB-SubCell"/>
</dbReference>
<dbReference type="InterPro" id="IPR050330">
    <property type="entry name" value="Bact_OuterMem_StrucFunc"/>
</dbReference>
<dbReference type="EMBL" id="FNYA01000008">
    <property type="protein sequence ID" value="SEJ25153.1"/>
    <property type="molecule type" value="Genomic_DNA"/>
</dbReference>
<keyword evidence="8" id="KW-1185">Reference proteome</keyword>
<keyword evidence="2 4" id="KW-0472">Membrane</keyword>
<dbReference type="PRINTS" id="PR01021">
    <property type="entry name" value="OMPADOMAIN"/>
</dbReference>
<dbReference type="InterPro" id="IPR008969">
    <property type="entry name" value="CarboxyPept-like_regulatory"/>
</dbReference>
<evidence type="ECO:0000313" key="7">
    <source>
        <dbReference type="EMBL" id="SEJ25153.1"/>
    </source>
</evidence>
<dbReference type="InterPro" id="IPR006664">
    <property type="entry name" value="OMP_bac"/>
</dbReference>
<dbReference type="Gene3D" id="3.30.1330.60">
    <property type="entry name" value="OmpA-like domain"/>
    <property type="match status" value="1"/>
</dbReference>